<protein>
    <submittedName>
        <fullName evidence="2">Uncharacterized protein</fullName>
    </submittedName>
</protein>
<proteinExistence type="predicted"/>
<keyword evidence="3" id="KW-1185">Reference proteome</keyword>
<dbReference type="Proteomes" id="UP001603857">
    <property type="component" value="Unassembled WGS sequence"/>
</dbReference>
<comment type="caution">
    <text evidence="2">The sequence shown here is derived from an EMBL/GenBank/DDBJ whole genome shotgun (WGS) entry which is preliminary data.</text>
</comment>
<organism evidence="2 3">
    <name type="scientific">Flemingia macrophylla</name>
    <dbReference type="NCBI Taxonomy" id="520843"/>
    <lineage>
        <taxon>Eukaryota</taxon>
        <taxon>Viridiplantae</taxon>
        <taxon>Streptophyta</taxon>
        <taxon>Embryophyta</taxon>
        <taxon>Tracheophyta</taxon>
        <taxon>Spermatophyta</taxon>
        <taxon>Magnoliopsida</taxon>
        <taxon>eudicotyledons</taxon>
        <taxon>Gunneridae</taxon>
        <taxon>Pentapetalae</taxon>
        <taxon>rosids</taxon>
        <taxon>fabids</taxon>
        <taxon>Fabales</taxon>
        <taxon>Fabaceae</taxon>
        <taxon>Papilionoideae</taxon>
        <taxon>50 kb inversion clade</taxon>
        <taxon>NPAAA clade</taxon>
        <taxon>indigoferoid/millettioid clade</taxon>
        <taxon>Phaseoleae</taxon>
        <taxon>Flemingia</taxon>
    </lineage>
</organism>
<feature type="region of interest" description="Disordered" evidence="1">
    <location>
        <begin position="92"/>
        <end position="116"/>
    </location>
</feature>
<evidence type="ECO:0000313" key="2">
    <source>
        <dbReference type="EMBL" id="KAL2324982.1"/>
    </source>
</evidence>
<gene>
    <name evidence="2" type="ORF">Fmac_024040</name>
</gene>
<sequence length="116" mass="13195">MDSMSDTTLQLDYARFLLPRDIFEKLFPEIAQRENQNQFGEIIVNDENEVNSQTIVSAHQQSIEVKGGEKNVQVLPIQQRYTWAQIVKGEHRNDGTLSRAGKSLPPLPSTAKHHKP</sequence>
<evidence type="ECO:0000256" key="1">
    <source>
        <dbReference type="SAM" id="MobiDB-lite"/>
    </source>
</evidence>
<reference evidence="2 3" key="1">
    <citation type="submission" date="2024-08" db="EMBL/GenBank/DDBJ databases">
        <title>Insights into the chromosomal genome structure of Flemingia macrophylla.</title>
        <authorList>
            <person name="Ding Y."/>
            <person name="Zhao Y."/>
            <person name="Bi W."/>
            <person name="Wu M."/>
            <person name="Zhao G."/>
            <person name="Gong Y."/>
            <person name="Li W."/>
            <person name="Zhang P."/>
        </authorList>
    </citation>
    <scope>NUCLEOTIDE SEQUENCE [LARGE SCALE GENOMIC DNA]</scope>
    <source>
        <strain evidence="2">DYQJB</strain>
        <tissue evidence="2">Leaf</tissue>
    </source>
</reference>
<evidence type="ECO:0000313" key="3">
    <source>
        <dbReference type="Proteomes" id="UP001603857"/>
    </source>
</evidence>
<dbReference type="EMBL" id="JBGMDY010000008">
    <property type="protein sequence ID" value="KAL2324982.1"/>
    <property type="molecule type" value="Genomic_DNA"/>
</dbReference>
<name>A0ABD1LN94_9FABA</name>
<accession>A0ABD1LN94</accession>
<dbReference type="AlphaFoldDB" id="A0ABD1LN94"/>